<keyword evidence="10 11" id="KW-0472">Membrane</keyword>
<keyword evidence="11" id="KW-0997">Cell inner membrane</keyword>
<evidence type="ECO:0000256" key="6">
    <source>
        <dbReference type="ARBA" id="ARBA00022500"/>
    </source>
</evidence>
<evidence type="ECO:0000256" key="4">
    <source>
        <dbReference type="ARBA" id="ARBA00021812"/>
    </source>
</evidence>
<gene>
    <name evidence="12" type="primary">fliL</name>
    <name evidence="12" type="ORF">BBB56_01900</name>
</gene>
<dbReference type="GO" id="GO:0009425">
    <property type="term" value="C:bacterial-type flagellum basal body"/>
    <property type="evidence" value="ECO:0007669"/>
    <property type="project" value="InterPro"/>
</dbReference>
<keyword evidence="7 11" id="KW-0812">Transmembrane</keyword>
<comment type="caution">
    <text evidence="12">The sequence shown here is derived from an EMBL/GenBank/DDBJ whole genome shotgun (WGS) entry which is preliminary data.</text>
</comment>
<dbReference type="PANTHER" id="PTHR35091:SF2">
    <property type="entry name" value="FLAGELLAR PROTEIN FLIL"/>
    <property type="match status" value="1"/>
</dbReference>
<dbReference type="OrthoDB" id="2087278at2"/>
<comment type="similarity">
    <text evidence="3 11">Belongs to the FliL family.</text>
</comment>
<evidence type="ECO:0000256" key="1">
    <source>
        <dbReference type="ARBA" id="ARBA00002254"/>
    </source>
</evidence>
<dbReference type="Proteomes" id="UP000281332">
    <property type="component" value="Unassembled WGS sequence"/>
</dbReference>
<evidence type="ECO:0000313" key="12">
    <source>
        <dbReference type="EMBL" id="RPE04611.1"/>
    </source>
</evidence>
<evidence type="ECO:0000256" key="5">
    <source>
        <dbReference type="ARBA" id="ARBA00022475"/>
    </source>
</evidence>
<evidence type="ECO:0000256" key="8">
    <source>
        <dbReference type="ARBA" id="ARBA00022779"/>
    </source>
</evidence>
<keyword evidence="6 11" id="KW-0145">Chemotaxis</keyword>
<accession>A0A3N4PIF7</accession>
<dbReference type="GO" id="GO:0005886">
    <property type="term" value="C:plasma membrane"/>
    <property type="evidence" value="ECO:0007669"/>
    <property type="project" value="UniProtKB-SubCell"/>
</dbReference>
<evidence type="ECO:0000256" key="3">
    <source>
        <dbReference type="ARBA" id="ARBA00008281"/>
    </source>
</evidence>
<evidence type="ECO:0000256" key="2">
    <source>
        <dbReference type="ARBA" id="ARBA00004162"/>
    </source>
</evidence>
<dbReference type="RefSeq" id="WP_123798252.1">
    <property type="nucleotide sequence ID" value="NZ_RMVG01000001.1"/>
</dbReference>
<keyword evidence="12" id="KW-0969">Cilium</keyword>
<comment type="subcellular location">
    <subcellularLocation>
        <location evidence="11">Cell inner membrane</location>
    </subcellularLocation>
    <subcellularLocation>
        <location evidence="2">Cell membrane</location>
        <topology evidence="2">Single-pass membrane protein</topology>
    </subcellularLocation>
</comment>
<dbReference type="InterPro" id="IPR005503">
    <property type="entry name" value="FliL"/>
</dbReference>
<dbReference type="PANTHER" id="PTHR35091">
    <property type="entry name" value="FLAGELLAR PROTEIN FLIL"/>
    <property type="match status" value="1"/>
</dbReference>
<sequence>MPKTKQKASGGGSKRLLVILIIVLIIAGLCGLAGYTFYQLNSMKSALQNQGGDVAVTKKNLPPPPPPIYVPLDAFTVSLKPGENGSERVLYIGLTLRLDDETSKETLQQFLPEVRSRLLLLFSQQTGEGLATDNGKTELLKKTKEVVNRPLTEHHKLVVTDVLFNAFILR</sequence>
<keyword evidence="5" id="KW-1003">Cell membrane</keyword>
<name>A0A3N4PIF7_9GAMM</name>
<keyword evidence="13" id="KW-1185">Reference proteome</keyword>
<evidence type="ECO:0000256" key="7">
    <source>
        <dbReference type="ARBA" id="ARBA00022692"/>
    </source>
</evidence>
<evidence type="ECO:0000256" key="11">
    <source>
        <dbReference type="RuleBase" id="RU364125"/>
    </source>
</evidence>
<keyword evidence="8 11" id="KW-0283">Flagellar rotation</keyword>
<organism evidence="12 13">
    <name type="scientific">Candidatus Pantoea deserta</name>
    <dbReference type="NCBI Taxonomy" id="1869313"/>
    <lineage>
        <taxon>Bacteria</taxon>
        <taxon>Pseudomonadati</taxon>
        <taxon>Pseudomonadota</taxon>
        <taxon>Gammaproteobacteria</taxon>
        <taxon>Enterobacterales</taxon>
        <taxon>Erwiniaceae</taxon>
        <taxon>Pantoea</taxon>
    </lineage>
</organism>
<keyword evidence="12" id="KW-0966">Cell projection</keyword>
<protein>
    <recommendedName>
        <fullName evidence="4 11">Flagellar protein FliL</fullName>
    </recommendedName>
</protein>
<dbReference type="NCBIfam" id="NF005435">
    <property type="entry name" value="PRK07021.1"/>
    <property type="match status" value="1"/>
</dbReference>
<dbReference type="GO" id="GO:0071978">
    <property type="term" value="P:bacterial-type flagellum-dependent swarming motility"/>
    <property type="evidence" value="ECO:0007669"/>
    <property type="project" value="TreeGrafter"/>
</dbReference>
<evidence type="ECO:0000256" key="10">
    <source>
        <dbReference type="ARBA" id="ARBA00023136"/>
    </source>
</evidence>
<dbReference type="Pfam" id="PF03748">
    <property type="entry name" value="FliL"/>
    <property type="match status" value="1"/>
</dbReference>
<keyword evidence="9 11" id="KW-1133">Transmembrane helix</keyword>
<evidence type="ECO:0000313" key="13">
    <source>
        <dbReference type="Proteomes" id="UP000281332"/>
    </source>
</evidence>
<keyword evidence="12" id="KW-0282">Flagellum</keyword>
<proteinExistence type="inferred from homology"/>
<reference evidence="12 13" key="1">
    <citation type="submission" date="2018-11" db="EMBL/GenBank/DDBJ databases">
        <title>Whole genome sequencing of Pantoea sp. RIT388.</title>
        <authorList>
            <person name="Gan H.M."/>
            <person name="Hudson A.O."/>
        </authorList>
    </citation>
    <scope>NUCLEOTIDE SEQUENCE [LARGE SCALE GENOMIC DNA]</scope>
    <source>
        <strain evidence="12 13">RIT388</strain>
    </source>
</reference>
<dbReference type="GO" id="GO:0006935">
    <property type="term" value="P:chemotaxis"/>
    <property type="evidence" value="ECO:0007669"/>
    <property type="project" value="UniProtKB-KW"/>
</dbReference>
<comment type="function">
    <text evidence="1 11">Controls the rotational direction of flagella during chemotaxis.</text>
</comment>
<dbReference type="AlphaFoldDB" id="A0A3N4PIF7"/>
<feature type="transmembrane region" description="Helical" evidence="11">
    <location>
        <begin position="16"/>
        <end position="38"/>
    </location>
</feature>
<evidence type="ECO:0000256" key="9">
    <source>
        <dbReference type="ARBA" id="ARBA00022989"/>
    </source>
</evidence>
<dbReference type="EMBL" id="RMVG01000001">
    <property type="protein sequence ID" value="RPE04611.1"/>
    <property type="molecule type" value="Genomic_DNA"/>
</dbReference>